<dbReference type="PANTHER" id="PTHR33116:SF87">
    <property type="entry name" value="OS01G0158850 PROTEIN"/>
    <property type="match status" value="1"/>
</dbReference>
<evidence type="ECO:0000313" key="3">
    <source>
        <dbReference type="EMBL" id="WVZ81679.1"/>
    </source>
</evidence>
<proteinExistence type="predicted"/>
<evidence type="ECO:0000313" key="2">
    <source>
        <dbReference type="EMBL" id="WVZ81652.1"/>
    </source>
</evidence>
<dbReference type="InterPro" id="IPR000477">
    <property type="entry name" value="RT_dom"/>
</dbReference>
<dbReference type="CDD" id="cd01650">
    <property type="entry name" value="RT_nLTR_like"/>
    <property type="match status" value="1"/>
</dbReference>
<sequence length="229" mass="26418">MRVTKVIDSIISETQTAFIPGRHILDGVVTVHEVVHQLRKKKKKGIILKLDFEKAYDKVNWNFLRDVLRQKNFDEKWIEWVMCAVSGGRVATNINGEIEILRKARNGGYISGLVPEQVEGGLTHLQYADDTVLFLEDSVDEIRNIKFILFCYEEMSGMKINYKKSEIFTVGLGEEDRERPKLGEFPMKYLGVPIEDKRLTKAEMNGPVEKVRKRLETWKCPHLSYGSVN</sequence>
<evidence type="ECO:0000313" key="4">
    <source>
        <dbReference type="Proteomes" id="UP001341281"/>
    </source>
</evidence>
<evidence type="ECO:0000259" key="1">
    <source>
        <dbReference type="Pfam" id="PF00078"/>
    </source>
</evidence>
<keyword evidence="4" id="KW-1185">Reference proteome</keyword>
<dbReference type="PANTHER" id="PTHR33116">
    <property type="entry name" value="REVERSE TRANSCRIPTASE ZINC-BINDING DOMAIN-CONTAINING PROTEIN-RELATED-RELATED"/>
    <property type="match status" value="1"/>
</dbReference>
<protein>
    <recommendedName>
        <fullName evidence="1">Reverse transcriptase domain-containing protein</fullName>
    </recommendedName>
</protein>
<feature type="domain" description="Reverse transcriptase" evidence="1">
    <location>
        <begin position="5"/>
        <end position="194"/>
    </location>
</feature>
<dbReference type="InterPro" id="IPR043502">
    <property type="entry name" value="DNA/RNA_pol_sf"/>
</dbReference>
<dbReference type="EMBL" id="CP144750">
    <property type="protein sequence ID" value="WVZ81652.1"/>
    <property type="molecule type" value="Genomic_DNA"/>
</dbReference>
<dbReference type="Pfam" id="PF00078">
    <property type="entry name" value="RVT_1"/>
    <property type="match status" value="1"/>
</dbReference>
<reference evidence="3 4" key="1">
    <citation type="submission" date="2024-02" db="EMBL/GenBank/DDBJ databases">
        <title>High-quality chromosome-scale genome assembly of Pensacola bahiagrass (Paspalum notatum Flugge var. saurae).</title>
        <authorList>
            <person name="Vega J.M."/>
            <person name="Podio M."/>
            <person name="Orjuela J."/>
            <person name="Siena L.A."/>
            <person name="Pessino S.C."/>
            <person name="Combes M.C."/>
            <person name="Mariac C."/>
            <person name="Albertini E."/>
            <person name="Pupilli F."/>
            <person name="Ortiz J.P.A."/>
            <person name="Leblanc O."/>
        </authorList>
    </citation>
    <scope>NUCLEOTIDE SEQUENCE [LARGE SCALE GENOMIC DNA]</scope>
    <source>
        <strain evidence="3">R1</strain>
        <tissue evidence="3">Leaf</tissue>
    </source>
</reference>
<gene>
    <name evidence="2" type="ORF">U9M48_029006</name>
    <name evidence="3" type="ORF">U9M48_029031</name>
</gene>
<dbReference type="EMBL" id="CP144750">
    <property type="protein sequence ID" value="WVZ81679.1"/>
    <property type="molecule type" value="Genomic_DNA"/>
</dbReference>
<dbReference type="AlphaFoldDB" id="A0AAQ3TYI2"/>
<name>A0AAQ3TYI2_PASNO</name>
<dbReference type="SUPFAM" id="SSF56672">
    <property type="entry name" value="DNA/RNA polymerases"/>
    <property type="match status" value="1"/>
</dbReference>
<dbReference type="Proteomes" id="UP001341281">
    <property type="component" value="Chromosome 06"/>
</dbReference>
<organism evidence="3 4">
    <name type="scientific">Paspalum notatum var. saurae</name>
    <dbReference type="NCBI Taxonomy" id="547442"/>
    <lineage>
        <taxon>Eukaryota</taxon>
        <taxon>Viridiplantae</taxon>
        <taxon>Streptophyta</taxon>
        <taxon>Embryophyta</taxon>
        <taxon>Tracheophyta</taxon>
        <taxon>Spermatophyta</taxon>
        <taxon>Magnoliopsida</taxon>
        <taxon>Liliopsida</taxon>
        <taxon>Poales</taxon>
        <taxon>Poaceae</taxon>
        <taxon>PACMAD clade</taxon>
        <taxon>Panicoideae</taxon>
        <taxon>Andropogonodae</taxon>
        <taxon>Paspaleae</taxon>
        <taxon>Paspalinae</taxon>
        <taxon>Paspalum</taxon>
    </lineage>
</organism>
<accession>A0AAQ3TYI2</accession>